<protein>
    <submittedName>
        <fullName evidence="2">Uncharacterized protein</fullName>
    </submittedName>
</protein>
<keyword evidence="3" id="KW-1185">Reference proteome</keyword>
<dbReference type="RefSeq" id="WP_089254429.1">
    <property type="nucleotide sequence ID" value="NZ_FZPH01000017.1"/>
</dbReference>
<feature type="transmembrane region" description="Helical" evidence="1">
    <location>
        <begin position="7"/>
        <end position="24"/>
    </location>
</feature>
<feature type="transmembrane region" description="Helical" evidence="1">
    <location>
        <begin position="72"/>
        <end position="91"/>
    </location>
</feature>
<name>A0A239PC31_9ACTN</name>
<dbReference type="Proteomes" id="UP000198362">
    <property type="component" value="Unassembled WGS sequence"/>
</dbReference>
<proteinExistence type="predicted"/>
<reference evidence="2 3" key="1">
    <citation type="submission" date="2017-06" db="EMBL/GenBank/DDBJ databases">
        <authorList>
            <person name="Kim H.J."/>
            <person name="Triplett B.A."/>
        </authorList>
    </citation>
    <scope>NUCLEOTIDE SEQUENCE [LARGE SCALE GENOMIC DNA]</scope>
    <source>
        <strain evidence="2 3">CGMCC 4.5593</strain>
    </source>
</reference>
<keyword evidence="1" id="KW-1133">Transmembrane helix</keyword>
<keyword evidence="1" id="KW-0472">Membrane</keyword>
<keyword evidence="1" id="KW-0812">Transmembrane</keyword>
<organism evidence="2 3">
    <name type="scientific">Asanoa hainanensis</name>
    <dbReference type="NCBI Taxonomy" id="560556"/>
    <lineage>
        <taxon>Bacteria</taxon>
        <taxon>Bacillati</taxon>
        <taxon>Actinomycetota</taxon>
        <taxon>Actinomycetes</taxon>
        <taxon>Micromonosporales</taxon>
        <taxon>Micromonosporaceae</taxon>
        <taxon>Asanoa</taxon>
    </lineage>
</organism>
<gene>
    <name evidence="2" type="ORF">SAMN05421812_11760</name>
</gene>
<feature type="transmembrane region" description="Helical" evidence="1">
    <location>
        <begin position="111"/>
        <end position="130"/>
    </location>
</feature>
<dbReference type="EMBL" id="FZPH01000017">
    <property type="protein sequence ID" value="SNT64495.1"/>
    <property type="molecule type" value="Genomic_DNA"/>
</dbReference>
<dbReference type="AlphaFoldDB" id="A0A239PC31"/>
<dbReference type="OrthoDB" id="3483782at2"/>
<sequence length="139" mass="14742">MRWTRRLLVGAGVGVLAYAVFGLLTDPDTALGGQVVFLAAVVVAHDAVFMPLMIAAGFVVGRFVPVRVRPALVGAAIVSLALTLTAIPFVLGRGRRPDDPSALPLNYGRGLLITLAFVWAVAAVVAWRSWRRAARRPAA</sequence>
<evidence type="ECO:0000256" key="1">
    <source>
        <dbReference type="SAM" id="Phobius"/>
    </source>
</evidence>
<evidence type="ECO:0000313" key="3">
    <source>
        <dbReference type="Proteomes" id="UP000198362"/>
    </source>
</evidence>
<accession>A0A239PC31</accession>
<evidence type="ECO:0000313" key="2">
    <source>
        <dbReference type="EMBL" id="SNT64495.1"/>
    </source>
</evidence>
<feature type="transmembrane region" description="Helical" evidence="1">
    <location>
        <begin position="36"/>
        <end position="60"/>
    </location>
</feature>